<dbReference type="EMBL" id="CH480826">
    <property type="protein sequence ID" value="EDW44183.1"/>
    <property type="molecule type" value="Genomic_DNA"/>
</dbReference>
<feature type="region of interest" description="Disordered" evidence="1">
    <location>
        <begin position="173"/>
        <end position="192"/>
    </location>
</feature>
<feature type="compositionally biased region" description="Low complexity" evidence="1">
    <location>
        <begin position="73"/>
        <end position="83"/>
    </location>
</feature>
<evidence type="ECO:0000313" key="3">
    <source>
        <dbReference type="Proteomes" id="UP000001292"/>
    </source>
</evidence>
<dbReference type="InterPro" id="IPR038877">
    <property type="entry name" value="THSD1"/>
</dbReference>
<dbReference type="HOGENOM" id="CLU_1416531_0_0_1"/>
<feature type="compositionally biased region" description="Polar residues" evidence="1">
    <location>
        <begin position="10"/>
        <end position="27"/>
    </location>
</feature>
<gene>
    <name evidence="2" type="primary">Dsec\GM22235</name>
    <name evidence="2" type="ORF">Dsec_GM22235</name>
</gene>
<accession>B4IA70</accession>
<sequence>MPKYGHYLSPASNTESSKSTTADNTPSSEERSPPDSGRPSKATSPCDGTERGGRSMPKQPTPFMSRKQRRQSKQQMQSSLSLSAGSLDHEQRRSSKVPIEIAAVHQKVEAELEPNDSMTGSYVEKETAVEKSSGDLQEFLSLDDIQFADESGSDYEAVNLKKVPKSELQLNQDDARSKLLRRREPKSKEVAV</sequence>
<reference evidence="2 3" key="1">
    <citation type="journal article" date="2007" name="Nature">
        <title>Evolution of genes and genomes on the Drosophila phylogeny.</title>
        <authorList>
            <consortium name="Drosophila 12 Genomes Consortium"/>
            <person name="Clark A.G."/>
            <person name="Eisen M.B."/>
            <person name="Smith D.R."/>
            <person name="Bergman C.M."/>
            <person name="Oliver B."/>
            <person name="Markow T.A."/>
            <person name="Kaufman T.C."/>
            <person name="Kellis M."/>
            <person name="Gelbart W."/>
            <person name="Iyer V.N."/>
            <person name="Pollard D.A."/>
            <person name="Sackton T.B."/>
            <person name="Larracuente A.M."/>
            <person name="Singh N.D."/>
            <person name="Abad J.P."/>
            <person name="Abt D.N."/>
            <person name="Adryan B."/>
            <person name="Aguade M."/>
            <person name="Akashi H."/>
            <person name="Anderson W.W."/>
            <person name="Aquadro C.F."/>
            <person name="Ardell D.H."/>
            <person name="Arguello R."/>
            <person name="Artieri C.G."/>
            <person name="Barbash D.A."/>
            <person name="Barker D."/>
            <person name="Barsanti P."/>
            <person name="Batterham P."/>
            <person name="Batzoglou S."/>
            <person name="Begun D."/>
            <person name="Bhutkar A."/>
            <person name="Blanco E."/>
            <person name="Bosak S.A."/>
            <person name="Bradley R.K."/>
            <person name="Brand A.D."/>
            <person name="Brent M.R."/>
            <person name="Brooks A.N."/>
            <person name="Brown R.H."/>
            <person name="Butlin R.K."/>
            <person name="Caggese C."/>
            <person name="Calvi B.R."/>
            <person name="Bernardo de Carvalho A."/>
            <person name="Caspi A."/>
            <person name="Castrezana S."/>
            <person name="Celniker S.E."/>
            <person name="Chang J.L."/>
            <person name="Chapple C."/>
            <person name="Chatterji S."/>
            <person name="Chinwalla A."/>
            <person name="Civetta A."/>
            <person name="Clifton S.W."/>
            <person name="Comeron J.M."/>
            <person name="Costello J.C."/>
            <person name="Coyne J.A."/>
            <person name="Daub J."/>
            <person name="David R.G."/>
            <person name="Delcher A.L."/>
            <person name="Delehaunty K."/>
            <person name="Do C.B."/>
            <person name="Ebling H."/>
            <person name="Edwards K."/>
            <person name="Eickbush T."/>
            <person name="Evans J.D."/>
            <person name="Filipski A."/>
            <person name="Findeiss S."/>
            <person name="Freyhult E."/>
            <person name="Fulton L."/>
            <person name="Fulton R."/>
            <person name="Garcia A.C."/>
            <person name="Gardiner A."/>
            <person name="Garfield D.A."/>
            <person name="Garvin B.E."/>
            <person name="Gibson G."/>
            <person name="Gilbert D."/>
            <person name="Gnerre S."/>
            <person name="Godfrey J."/>
            <person name="Good R."/>
            <person name="Gotea V."/>
            <person name="Gravely B."/>
            <person name="Greenberg A.J."/>
            <person name="Griffiths-Jones S."/>
            <person name="Gross S."/>
            <person name="Guigo R."/>
            <person name="Gustafson E.A."/>
            <person name="Haerty W."/>
            <person name="Hahn M.W."/>
            <person name="Halligan D.L."/>
            <person name="Halpern A.L."/>
            <person name="Halter G.M."/>
            <person name="Han M.V."/>
            <person name="Heger A."/>
            <person name="Hillier L."/>
            <person name="Hinrichs A.S."/>
            <person name="Holmes I."/>
            <person name="Hoskins R.A."/>
            <person name="Hubisz M.J."/>
            <person name="Hultmark D."/>
            <person name="Huntley M.A."/>
            <person name="Jaffe D.B."/>
            <person name="Jagadeeshan S."/>
            <person name="Jeck W.R."/>
            <person name="Johnson J."/>
            <person name="Jones C.D."/>
            <person name="Jordan W.C."/>
            <person name="Karpen G.H."/>
            <person name="Kataoka E."/>
            <person name="Keightley P.D."/>
            <person name="Kheradpour P."/>
            <person name="Kirkness E.F."/>
            <person name="Koerich L.B."/>
            <person name="Kristiansen K."/>
            <person name="Kudrna D."/>
            <person name="Kulathinal R.J."/>
            <person name="Kumar S."/>
            <person name="Kwok R."/>
            <person name="Lander E."/>
            <person name="Langley C.H."/>
            <person name="Lapoint R."/>
            <person name="Lazzaro B.P."/>
            <person name="Lee S.J."/>
            <person name="Levesque L."/>
            <person name="Li R."/>
            <person name="Lin C.F."/>
            <person name="Lin M.F."/>
            <person name="Lindblad-Toh K."/>
            <person name="Llopart A."/>
            <person name="Long M."/>
            <person name="Low L."/>
            <person name="Lozovsky E."/>
            <person name="Lu J."/>
            <person name="Luo M."/>
            <person name="Machado C.A."/>
            <person name="Makalowski W."/>
            <person name="Marzo M."/>
            <person name="Matsuda M."/>
            <person name="Matzkin L."/>
            <person name="McAllister B."/>
            <person name="McBride C.S."/>
            <person name="McKernan B."/>
            <person name="McKernan K."/>
            <person name="Mendez-Lago M."/>
            <person name="Minx P."/>
            <person name="Mollenhauer M.U."/>
            <person name="Montooth K."/>
            <person name="Mount S.M."/>
            <person name="Mu X."/>
            <person name="Myers E."/>
            <person name="Negre B."/>
            <person name="Newfeld S."/>
            <person name="Nielsen R."/>
            <person name="Noor M.A."/>
            <person name="O'Grady P."/>
            <person name="Pachter L."/>
            <person name="Papaceit M."/>
            <person name="Parisi M.J."/>
            <person name="Parisi M."/>
            <person name="Parts L."/>
            <person name="Pedersen J.S."/>
            <person name="Pesole G."/>
            <person name="Phillippy A.M."/>
            <person name="Ponting C.P."/>
            <person name="Pop M."/>
            <person name="Porcelli D."/>
            <person name="Powell J.R."/>
            <person name="Prohaska S."/>
            <person name="Pruitt K."/>
            <person name="Puig M."/>
            <person name="Quesneville H."/>
            <person name="Ram K.R."/>
            <person name="Rand D."/>
            <person name="Rasmussen M.D."/>
            <person name="Reed L.K."/>
            <person name="Reenan R."/>
            <person name="Reily A."/>
            <person name="Remington K.A."/>
            <person name="Rieger T.T."/>
            <person name="Ritchie M.G."/>
            <person name="Robin C."/>
            <person name="Rogers Y.H."/>
            <person name="Rohde C."/>
            <person name="Rozas J."/>
            <person name="Rubenfield M.J."/>
            <person name="Ruiz A."/>
            <person name="Russo S."/>
            <person name="Salzberg S.L."/>
            <person name="Sanchez-Gracia A."/>
            <person name="Saranga D.J."/>
            <person name="Sato H."/>
            <person name="Schaeffer S.W."/>
            <person name="Schatz M.C."/>
            <person name="Schlenke T."/>
            <person name="Schwartz R."/>
            <person name="Segarra C."/>
            <person name="Singh R.S."/>
            <person name="Sirot L."/>
            <person name="Sirota M."/>
            <person name="Sisneros N.B."/>
            <person name="Smith C.D."/>
            <person name="Smith T.F."/>
            <person name="Spieth J."/>
            <person name="Stage D.E."/>
            <person name="Stark A."/>
            <person name="Stephan W."/>
            <person name="Strausberg R.L."/>
            <person name="Strempel S."/>
            <person name="Sturgill D."/>
            <person name="Sutton G."/>
            <person name="Sutton G.G."/>
            <person name="Tao W."/>
            <person name="Teichmann S."/>
            <person name="Tobari Y.N."/>
            <person name="Tomimura Y."/>
            <person name="Tsolas J.M."/>
            <person name="Valente V.L."/>
            <person name="Venter E."/>
            <person name="Venter J.C."/>
            <person name="Vicario S."/>
            <person name="Vieira F.G."/>
            <person name="Vilella A.J."/>
            <person name="Villasante A."/>
            <person name="Walenz B."/>
            <person name="Wang J."/>
            <person name="Wasserman M."/>
            <person name="Watts T."/>
            <person name="Wilson D."/>
            <person name="Wilson R.K."/>
            <person name="Wing R.A."/>
            <person name="Wolfner M.F."/>
            <person name="Wong A."/>
            <person name="Wong G.K."/>
            <person name="Wu C.I."/>
            <person name="Wu G."/>
            <person name="Yamamoto D."/>
            <person name="Yang H.P."/>
            <person name="Yang S.P."/>
            <person name="Yorke J.A."/>
            <person name="Yoshida K."/>
            <person name="Zdobnov E."/>
            <person name="Zhang P."/>
            <person name="Zhang Y."/>
            <person name="Zimin A.V."/>
            <person name="Baldwin J."/>
            <person name="Abdouelleil A."/>
            <person name="Abdulkadir J."/>
            <person name="Abebe A."/>
            <person name="Abera B."/>
            <person name="Abreu J."/>
            <person name="Acer S.C."/>
            <person name="Aftuck L."/>
            <person name="Alexander A."/>
            <person name="An P."/>
            <person name="Anderson E."/>
            <person name="Anderson S."/>
            <person name="Arachi H."/>
            <person name="Azer M."/>
            <person name="Bachantsang P."/>
            <person name="Barry A."/>
            <person name="Bayul T."/>
            <person name="Berlin A."/>
            <person name="Bessette D."/>
            <person name="Bloom T."/>
            <person name="Blye J."/>
            <person name="Boguslavskiy L."/>
            <person name="Bonnet C."/>
            <person name="Boukhgalter B."/>
            <person name="Bourzgui I."/>
            <person name="Brown A."/>
            <person name="Cahill P."/>
            <person name="Channer S."/>
            <person name="Cheshatsang Y."/>
            <person name="Chuda L."/>
            <person name="Citroen M."/>
            <person name="Collymore A."/>
            <person name="Cooke P."/>
            <person name="Costello M."/>
            <person name="D'Aco K."/>
            <person name="Daza R."/>
            <person name="De Haan G."/>
            <person name="DeGray S."/>
            <person name="DeMaso C."/>
            <person name="Dhargay N."/>
            <person name="Dooley K."/>
            <person name="Dooley E."/>
            <person name="Doricent M."/>
            <person name="Dorje P."/>
            <person name="Dorjee K."/>
            <person name="Dupes A."/>
            <person name="Elong R."/>
            <person name="Falk J."/>
            <person name="Farina A."/>
            <person name="Faro S."/>
            <person name="Ferguson D."/>
            <person name="Fisher S."/>
            <person name="Foley C.D."/>
            <person name="Franke A."/>
            <person name="Friedrich D."/>
            <person name="Gadbois L."/>
            <person name="Gearin G."/>
            <person name="Gearin C.R."/>
            <person name="Giannoukos G."/>
            <person name="Goode T."/>
            <person name="Graham J."/>
            <person name="Grandbois E."/>
            <person name="Grewal S."/>
            <person name="Gyaltsen K."/>
            <person name="Hafez N."/>
            <person name="Hagos B."/>
            <person name="Hall J."/>
            <person name="Henson C."/>
            <person name="Hollinger A."/>
            <person name="Honan T."/>
            <person name="Huard M.D."/>
            <person name="Hughes L."/>
            <person name="Hurhula B."/>
            <person name="Husby M.E."/>
            <person name="Kamat A."/>
            <person name="Kanga B."/>
            <person name="Kashin S."/>
            <person name="Khazanovich D."/>
            <person name="Kisner P."/>
            <person name="Lance K."/>
            <person name="Lara M."/>
            <person name="Lee W."/>
            <person name="Lennon N."/>
            <person name="Letendre F."/>
            <person name="LeVine R."/>
            <person name="Lipovsky A."/>
            <person name="Liu X."/>
            <person name="Liu J."/>
            <person name="Liu S."/>
            <person name="Lokyitsang T."/>
            <person name="Lokyitsang Y."/>
            <person name="Lubonja R."/>
            <person name="Lui A."/>
            <person name="MacDonald P."/>
            <person name="Magnisalis V."/>
            <person name="Maru K."/>
            <person name="Matthews C."/>
            <person name="McCusker W."/>
            <person name="McDonough S."/>
            <person name="Mehta T."/>
            <person name="Meldrim J."/>
            <person name="Meneus L."/>
            <person name="Mihai O."/>
            <person name="Mihalev A."/>
            <person name="Mihova T."/>
            <person name="Mittelman R."/>
            <person name="Mlenga V."/>
            <person name="Montmayeur A."/>
            <person name="Mulrain L."/>
            <person name="Navidi A."/>
            <person name="Naylor J."/>
            <person name="Negash T."/>
            <person name="Nguyen T."/>
            <person name="Nguyen N."/>
            <person name="Nicol R."/>
            <person name="Norbu C."/>
            <person name="Norbu N."/>
            <person name="Novod N."/>
            <person name="O'Neill B."/>
            <person name="Osman S."/>
            <person name="Markiewicz E."/>
            <person name="Oyono O.L."/>
            <person name="Patti C."/>
            <person name="Phunkhang P."/>
            <person name="Pierre F."/>
            <person name="Priest M."/>
            <person name="Raghuraman S."/>
            <person name="Rege F."/>
            <person name="Reyes R."/>
            <person name="Rise C."/>
            <person name="Rogov P."/>
            <person name="Ross K."/>
            <person name="Ryan E."/>
            <person name="Settipalli S."/>
            <person name="Shea T."/>
            <person name="Sherpa N."/>
            <person name="Shi L."/>
            <person name="Shih D."/>
            <person name="Sparrow T."/>
            <person name="Spaulding J."/>
            <person name="Stalker J."/>
            <person name="Stange-Thomann N."/>
            <person name="Stavropoulos S."/>
            <person name="Stone C."/>
            <person name="Strader C."/>
            <person name="Tesfaye S."/>
            <person name="Thomson T."/>
            <person name="Thoulutsang Y."/>
            <person name="Thoulutsang D."/>
            <person name="Topham K."/>
            <person name="Topping I."/>
            <person name="Tsamla T."/>
            <person name="Vassiliev H."/>
            <person name="Vo A."/>
            <person name="Wangchuk T."/>
            <person name="Wangdi T."/>
            <person name="Weiand M."/>
            <person name="Wilkinson J."/>
            <person name="Wilson A."/>
            <person name="Yadav S."/>
            <person name="Young G."/>
            <person name="Yu Q."/>
            <person name="Zembek L."/>
            <person name="Zhong D."/>
            <person name="Zimmer A."/>
            <person name="Zwirko Z."/>
            <person name="Jaffe D.B."/>
            <person name="Alvarez P."/>
            <person name="Brockman W."/>
            <person name="Butler J."/>
            <person name="Chin C."/>
            <person name="Gnerre S."/>
            <person name="Grabherr M."/>
            <person name="Kleber M."/>
            <person name="Mauceli E."/>
            <person name="MacCallum I."/>
        </authorList>
    </citation>
    <scope>NUCLEOTIDE SEQUENCE [LARGE SCALE GENOMIC DNA]</scope>
    <source>
        <strain evidence="3">Rob3c / Tucson 14021-0248.25</strain>
    </source>
</reference>
<feature type="region of interest" description="Disordered" evidence="1">
    <location>
        <begin position="1"/>
        <end position="129"/>
    </location>
</feature>
<dbReference type="GO" id="GO:0071944">
    <property type="term" value="C:cell periphery"/>
    <property type="evidence" value="ECO:0007669"/>
    <property type="project" value="TreeGrafter"/>
</dbReference>
<name>B4IA70_DROSE</name>
<dbReference type="AlphaFoldDB" id="B4IA70"/>
<keyword evidence="3" id="KW-1185">Reference proteome</keyword>
<evidence type="ECO:0000313" key="2">
    <source>
        <dbReference type="EMBL" id="EDW44183.1"/>
    </source>
</evidence>
<organism evidence="3">
    <name type="scientific">Drosophila sechellia</name>
    <name type="common">Fruit fly</name>
    <dbReference type="NCBI Taxonomy" id="7238"/>
    <lineage>
        <taxon>Eukaryota</taxon>
        <taxon>Metazoa</taxon>
        <taxon>Ecdysozoa</taxon>
        <taxon>Arthropoda</taxon>
        <taxon>Hexapoda</taxon>
        <taxon>Insecta</taxon>
        <taxon>Pterygota</taxon>
        <taxon>Neoptera</taxon>
        <taxon>Endopterygota</taxon>
        <taxon>Diptera</taxon>
        <taxon>Brachycera</taxon>
        <taxon>Muscomorpha</taxon>
        <taxon>Ephydroidea</taxon>
        <taxon>Drosophilidae</taxon>
        <taxon>Drosophila</taxon>
        <taxon>Sophophora</taxon>
    </lineage>
</organism>
<protein>
    <submittedName>
        <fullName evidence="2">GM22235</fullName>
    </submittedName>
</protein>
<proteinExistence type="predicted"/>
<dbReference type="PANTHER" id="PTHR16311">
    <property type="entry name" value="THROMBOSPONDIN TYPE I DOMAIN-CONTAINING 1"/>
    <property type="match status" value="1"/>
</dbReference>
<dbReference type="Proteomes" id="UP000001292">
    <property type="component" value="Unassembled WGS sequence"/>
</dbReference>
<evidence type="ECO:0000256" key="1">
    <source>
        <dbReference type="SAM" id="MobiDB-lite"/>
    </source>
</evidence>
<dbReference type="PANTHER" id="PTHR16311:SF3">
    <property type="entry name" value="THROMBOSPONDIN TYPE-1 DOMAIN-CONTAINING PROTEIN 1"/>
    <property type="match status" value="1"/>
</dbReference>